<feature type="transmembrane region" description="Helical" evidence="7">
    <location>
        <begin position="404"/>
        <end position="426"/>
    </location>
</feature>
<sequence length="432" mass="50327">MSLKISVIDILPTRINGFPLKINQQILFYFLIPTLITLTLYILSVVFDTVVGVRLILEKKVALGVITLLIIAVPAVLDYIYQISYTRKIVGTKRQINWNVCHFIDTLLFPFHIVICLIQEIYLTIGAMSSEDPAREEKLQKLIRIKKEIQVYQFLHAFLHTLPQALLQLYLLLDKPTSKSAWTRFFQICSLSTSILITTSGVQMYHRYESQRVTISTTGSNPINSPDADNAHNNNQQDGENAERQEPQGEQPQDEHTTQDLLRNERLKRTFSDDPSPNRPLHYYQNNDDHIGRTVLYIAWLLFIIQRIFAIVPAFKYIPTFAIITVLAHYILITVLLTIRDDFFKRLHYILFLGYVHIFGVIEVGIKINRAVAYHFLFYGLVIVEDILLNYLWYNYGKWKSNILYQVFIMNYVFLIVGPLLMILYFKCLRNP</sequence>
<dbReference type="GO" id="GO:0043652">
    <property type="term" value="P:engulfment of apoptotic cell"/>
    <property type="evidence" value="ECO:0007669"/>
    <property type="project" value="TreeGrafter"/>
</dbReference>
<comment type="similarity">
    <text evidence="2 7">Belongs to the XK family.</text>
</comment>
<evidence type="ECO:0000256" key="1">
    <source>
        <dbReference type="ARBA" id="ARBA00004651"/>
    </source>
</evidence>
<comment type="subcellular location">
    <subcellularLocation>
        <location evidence="1">Cell membrane</location>
        <topology evidence="1">Multi-pass membrane protein</topology>
    </subcellularLocation>
    <subcellularLocation>
        <location evidence="7">Membrane</location>
        <topology evidence="7">Multi-pass membrane protein</topology>
    </subcellularLocation>
</comment>
<proteinExistence type="inferred from homology"/>
<dbReference type="EMBL" id="OU963865">
    <property type="protein sequence ID" value="CAH0388095.1"/>
    <property type="molecule type" value="Genomic_DNA"/>
</dbReference>
<dbReference type="InterPro" id="IPR050895">
    <property type="entry name" value="XK-related_scramblase"/>
</dbReference>
<keyword evidence="4 7" id="KW-0812">Transmembrane</keyword>
<dbReference type="PANTHER" id="PTHR16024:SF27">
    <property type="entry name" value="XK-RELATED PROTEIN"/>
    <property type="match status" value="1"/>
</dbReference>
<feature type="compositionally biased region" description="Basic and acidic residues" evidence="8">
    <location>
        <begin position="241"/>
        <end position="262"/>
    </location>
</feature>
<organism evidence="9 10">
    <name type="scientific">Bemisia tabaci</name>
    <name type="common">Sweetpotato whitefly</name>
    <name type="synonym">Aleurodes tabaci</name>
    <dbReference type="NCBI Taxonomy" id="7038"/>
    <lineage>
        <taxon>Eukaryota</taxon>
        <taxon>Metazoa</taxon>
        <taxon>Ecdysozoa</taxon>
        <taxon>Arthropoda</taxon>
        <taxon>Hexapoda</taxon>
        <taxon>Insecta</taxon>
        <taxon>Pterygota</taxon>
        <taxon>Neoptera</taxon>
        <taxon>Paraneoptera</taxon>
        <taxon>Hemiptera</taxon>
        <taxon>Sternorrhyncha</taxon>
        <taxon>Aleyrodoidea</taxon>
        <taxon>Aleyrodidae</taxon>
        <taxon>Aleyrodinae</taxon>
        <taxon>Bemisia</taxon>
    </lineage>
</organism>
<name>A0A9P0AD76_BEMTA</name>
<dbReference type="InterPro" id="IPR018629">
    <property type="entry name" value="XK-rel"/>
</dbReference>
<dbReference type="KEGG" id="btab:109033465"/>
<dbReference type="GO" id="GO:0070782">
    <property type="term" value="P:phosphatidylserine exposure on apoptotic cell surface"/>
    <property type="evidence" value="ECO:0007669"/>
    <property type="project" value="TreeGrafter"/>
</dbReference>
<dbReference type="GO" id="GO:1902742">
    <property type="term" value="P:apoptotic process involved in development"/>
    <property type="evidence" value="ECO:0007669"/>
    <property type="project" value="TreeGrafter"/>
</dbReference>
<feature type="transmembrane region" description="Helical" evidence="7">
    <location>
        <begin position="61"/>
        <end position="81"/>
    </location>
</feature>
<evidence type="ECO:0000256" key="8">
    <source>
        <dbReference type="SAM" id="MobiDB-lite"/>
    </source>
</evidence>
<feature type="transmembrane region" description="Helical" evidence="7">
    <location>
        <begin position="151"/>
        <end position="173"/>
    </location>
</feature>
<keyword evidence="5 7" id="KW-1133">Transmembrane helix</keyword>
<evidence type="ECO:0000256" key="2">
    <source>
        <dbReference type="ARBA" id="ARBA00008789"/>
    </source>
</evidence>
<feature type="compositionally biased region" description="Low complexity" evidence="8">
    <location>
        <begin position="227"/>
        <end position="238"/>
    </location>
</feature>
<feature type="transmembrane region" description="Helical" evidence="7">
    <location>
        <begin position="346"/>
        <end position="366"/>
    </location>
</feature>
<feature type="transmembrane region" description="Helical" evidence="7">
    <location>
        <begin position="26"/>
        <end position="49"/>
    </location>
</feature>
<feature type="transmembrane region" description="Helical" evidence="7">
    <location>
        <begin position="295"/>
        <end position="315"/>
    </location>
</feature>
<evidence type="ECO:0000256" key="4">
    <source>
        <dbReference type="ARBA" id="ARBA00022692"/>
    </source>
</evidence>
<feature type="transmembrane region" description="Helical" evidence="7">
    <location>
        <begin position="107"/>
        <end position="130"/>
    </location>
</feature>
<evidence type="ECO:0000313" key="9">
    <source>
        <dbReference type="EMBL" id="CAH0388095.1"/>
    </source>
</evidence>
<dbReference type="Pfam" id="PF09815">
    <property type="entry name" value="XK-related"/>
    <property type="match status" value="2"/>
</dbReference>
<keyword evidence="6 7" id="KW-0472">Membrane</keyword>
<feature type="transmembrane region" description="Helical" evidence="7">
    <location>
        <begin position="321"/>
        <end position="339"/>
    </location>
</feature>
<keyword evidence="10" id="KW-1185">Reference proteome</keyword>
<dbReference type="PANTHER" id="PTHR16024">
    <property type="entry name" value="XK-RELATED PROTEIN"/>
    <property type="match status" value="1"/>
</dbReference>
<evidence type="ECO:0000256" key="3">
    <source>
        <dbReference type="ARBA" id="ARBA00022475"/>
    </source>
</evidence>
<evidence type="ECO:0000256" key="5">
    <source>
        <dbReference type="ARBA" id="ARBA00022989"/>
    </source>
</evidence>
<dbReference type="GO" id="GO:0005886">
    <property type="term" value="C:plasma membrane"/>
    <property type="evidence" value="ECO:0007669"/>
    <property type="project" value="UniProtKB-SubCell"/>
</dbReference>
<accession>A0A9P0AD76</accession>
<keyword evidence="3" id="KW-1003">Cell membrane</keyword>
<protein>
    <recommendedName>
        <fullName evidence="7">XK-related protein</fullName>
    </recommendedName>
</protein>
<evidence type="ECO:0000313" key="10">
    <source>
        <dbReference type="Proteomes" id="UP001152759"/>
    </source>
</evidence>
<dbReference type="AlphaFoldDB" id="A0A9P0AD76"/>
<feature type="transmembrane region" description="Helical" evidence="7">
    <location>
        <begin position="185"/>
        <end position="205"/>
    </location>
</feature>
<reference evidence="9" key="1">
    <citation type="submission" date="2021-12" db="EMBL/GenBank/DDBJ databases">
        <authorList>
            <person name="King R."/>
        </authorList>
    </citation>
    <scope>NUCLEOTIDE SEQUENCE</scope>
</reference>
<feature type="transmembrane region" description="Helical" evidence="7">
    <location>
        <begin position="372"/>
        <end position="392"/>
    </location>
</feature>
<evidence type="ECO:0000256" key="7">
    <source>
        <dbReference type="RuleBase" id="RU910716"/>
    </source>
</evidence>
<gene>
    <name evidence="9" type="ORF">BEMITA_LOCUS7037</name>
</gene>
<evidence type="ECO:0000256" key="6">
    <source>
        <dbReference type="ARBA" id="ARBA00023136"/>
    </source>
</evidence>
<dbReference type="Proteomes" id="UP001152759">
    <property type="component" value="Chromosome 4"/>
</dbReference>
<feature type="region of interest" description="Disordered" evidence="8">
    <location>
        <begin position="216"/>
        <end position="262"/>
    </location>
</feature>